<dbReference type="EMBL" id="ALIE01000041">
    <property type="protein sequence ID" value="EJS44265.1"/>
    <property type="molecule type" value="Genomic_DNA"/>
</dbReference>
<evidence type="ECO:0000256" key="4">
    <source>
        <dbReference type="PROSITE-ProRule" id="PRU00600"/>
    </source>
</evidence>
<dbReference type="InterPro" id="IPR013939">
    <property type="entry name" value="Regulatory_Dfp1/Him1"/>
</dbReference>
<dbReference type="FunFam" id="3.40.50.10190:FF:000089">
    <property type="entry name" value="DDK kinase regulatory subunit DBF4"/>
    <property type="match status" value="1"/>
</dbReference>
<dbReference type="PANTHER" id="PTHR15375:SF26">
    <property type="entry name" value="PROTEIN CHIFFON"/>
    <property type="match status" value="1"/>
</dbReference>
<evidence type="ECO:0000256" key="3">
    <source>
        <dbReference type="ARBA" id="ARBA00022833"/>
    </source>
</evidence>
<feature type="coiled-coil region" evidence="5">
    <location>
        <begin position="424"/>
        <end position="454"/>
    </location>
</feature>
<name>J8PQ43_SACAR</name>
<keyword evidence="5" id="KW-0175">Coiled coil</keyword>
<dbReference type="Gene3D" id="6.10.250.3410">
    <property type="entry name" value="DBF zinc finger"/>
    <property type="match status" value="1"/>
</dbReference>
<dbReference type="AlphaFoldDB" id="J8PQ43"/>
<evidence type="ECO:0000313" key="8">
    <source>
        <dbReference type="Proteomes" id="UP000006968"/>
    </source>
</evidence>
<dbReference type="GO" id="GO:0043539">
    <property type="term" value="F:protein serine/threonine kinase activator activity"/>
    <property type="evidence" value="ECO:0007669"/>
    <property type="project" value="TreeGrafter"/>
</dbReference>
<keyword evidence="1" id="KW-0479">Metal-binding</keyword>
<keyword evidence="8" id="KW-1185">Reference proteome</keyword>
<dbReference type="OrthoDB" id="21380at2759"/>
<gene>
    <name evidence="7" type="ORF">SU7_0607</name>
</gene>
<dbReference type="GO" id="GO:0003676">
    <property type="term" value="F:nucleic acid binding"/>
    <property type="evidence" value="ECO:0007669"/>
    <property type="project" value="InterPro"/>
</dbReference>
<dbReference type="GO" id="GO:1901987">
    <property type="term" value="P:regulation of cell cycle phase transition"/>
    <property type="evidence" value="ECO:0007669"/>
    <property type="project" value="TreeGrafter"/>
</dbReference>
<dbReference type="GO" id="GO:0010571">
    <property type="term" value="P:positive regulation of nuclear cell cycle DNA replication"/>
    <property type="evidence" value="ECO:0007669"/>
    <property type="project" value="TreeGrafter"/>
</dbReference>
<reference evidence="7 8" key="1">
    <citation type="journal article" date="2013" name="BMC Genomics">
        <title>High quality de novo sequencing and assembly of the Saccharomyces arboricolus genome.</title>
        <authorList>
            <person name="Liti G."/>
            <person name="Nguyen Ba A.N."/>
            <person name="Blythe M."/>
            <person name="Mueller C.A."/>
            <person name="Bergstroem A."/>
            <person name="Cubillos F.A."/>
            <person name="Dafhnis-Calas F."/>
            <person name="Khoshraftar S."/>
            <person name="Malla S."/>
            <person name="Mehta N."/>
            <person name="Siow C.C."/>
            <person name="Warringer J."/>
            <person name="Moses A.M."/>
            <person name="Louis E.J."/>
            <person name="Nieduszynski C.A."/>
        </authorList>
    </citation>
    <scope>NUCLEOTIDE SEQUENCE [LARGE SCALE GENOMIC DNA]</scope>
    <source>
        <strain evidence="8">H-6 / AS 2.3317 / CBS 10644</strain>
    </source>
</reference>
<keyword evidence="2 4" id="KW-0863">Zinc-finger</keyword>
<dbReference type="HOGENOM" id="CLU_023948_0_0_1"/>
<dbReference type="InterPro" id="IPR055116">
    <property type="entry name" value="DBF4_BRCT"/>
</dbReference>
<dbReference type="Pfam" id="PF08630">
    <property type="entry name" value="Dfp1_Him1_M"/>
    <property type="match status" value="1"/>
</dbReference>
<evidence type="ECO:0000256" key="5">
    <source>
        <dbReference type="SAM" id="Coils"/>
    </source>
</evidence>
<dbReference type="Proteomes" id="UP000006968">
    <property type="component" value="Chromosome IV"/>
</dbReference>
<dbReference type="InterPro" id="IPR036420">
    <property type="entry name" value="BRCT_dom_sf"/>
</dbReference>
<dbReference type="InterPro" id="IPR038545">
    <property type="entry name" value="Znf_DBF_sf"/>
</dbReference>
<keyword evidence="3" id="KW-0862">Zinc</keyword>
<dbReference type="Gene3D" id="3.40.50.10190">
    <property type="entry name" value="BRCT domain"/>
    <property type="match status" value="1"/>
</dbReference>
<proteinExistence type="predicted"/>
<feature type="domain" description="DBF4-type" evidence="6">
    <location>
        <begin position="655"/>
        <end position="704"/>
    </location>
</feature>
<dbReference type="InterPro" id="IPR006572">
    <property type="entry name" value="Znf_DBF"/>
</dbReference>
<evidence type="ECO:0000256" key="1">
    <source>
        <dbReference type="ARBA" id="ARBA00022723"/>
    </source>
</evidence>
<dbReference type="InterPro" id="IPR051590">
    <property type="entry name" value="Replication_Regulatory_Kinase"/>
</dbReference>
<evidence type="ECO:0000313" key="7">
    <source>
        <dbReference type="EMBL" id="EJS44265.1"/>
    </source>
</evidence>
<dbReference type="SMART" id="SM00586">
    <property type="entry name" value="ZnF_DBF"/>
    <property type="match status" value="1"/>
</dbReference>
<protein>
    <submittedName>
        <fullName evidence="7">Dbf4p</fullName>
    </submittedName>
</protein>
<comment type="caution">
    <text evidence="7">The sequence shown here is derived from an EMBL/GenBank/DDBJ whole genome shotgun (WGS) entry which is preliminary data.</text>
</comment>
<dbReference type="FunFam" id="6.10.250.3410:FF:000001">
    <property type="entry name" value="Protein DBF4 homolog A"/>
    <property type="match status" value="1"/>
</dbReference>
<dbReference type="PANTHER" id="PTHR15375">
    <property type="entry name" value="ACTIVATOR OF S-PHASE KINASE-RELATED"/>
    <property type="match status" value="1"/>
</dbReference>
<evidence type="ECO:0000259" key="6">
    <source>
        <dbReference type="PROSITE" id="PS51265"/>
    </source>
</evidence>
<dbReference type="PROSITE" id="PS51265">
    <property type="entry name" value="ZF_DBF4"/>
    <property type="match status" value="1"/>
</dbReference>
<evidence type="ECO:0000256" key="2">
    <source>
        <dbReference type="ARBA" id="ARBA00022771"/>
    </source>
</evidence>
<dbReference type="GO" id="GO:0031431">
    <property type="term" value="C:Dbf4-dependent protein kinase complex"/>
    <property type="evidence" value="ECO:0007669"/>
    <property type="project" value="TreeGrafter"/>
</dbReference>
<dbReference type="GO" id="GO:0008270">
    <property type="term" value="F:zinc ion binding"/>
    <property type="evidence" value="ECO:0007669"/>
    <property type="project" value="UniProtKB-KW"/>
</dbReference>
<dbReference type="Pfam" id="PF07535">
    <property type="entry name" value="zf-DBF"/>
    <property type="match status" value="1"/>
</dbReference>
<sequence>MVSPTKMIIRSPLKETDTNLKHKNGVTVSAATATAHLNAFSNDNNSINNHNTTESYPKKRSLERLELQQQQQHLQEKKRAKLERARSIEGAVQVSKGTGLKNVEPRVTPKELLEWQTNWKKIMKRDSRIYFDITDDVEMNTSNKSKMDKRRDLLKRGFLTLGAQITQFFDTTVTIVITRRSVENIYLLKDTDILSRAKKNYMKVWSYEKAARFLKNLDVDLDHLSKTKSASLATPTLSNLLHNEKLYGPTDRDPRTRRDDIHYFKYPHVYLYDLWQTWAPIITLEWKPQELTNLEELPYPILKLGSFGRCPFIGDKNYDESSYKRVVKRYSRDKANKKYALQLRVLFQYHADTLMNTSSVNDQTKNLIFIPHTCNDSTKSFKKWMQEKAKTFKKDALKKPEDEAVQEVHDNNDILTNNQNSILVKEIENGKDGLKEEKENKQSVVDESKKYLQRKEPLATPKLNHPILATFTRQETEEVPDDLCTLKTKSRQAFEIKASGAHQSNDVATSFGNGLGPTRASVMSKNMKSLSRLMVDRKLGVKQPNGNYKNYTTAKTTAMETLNGSKHGLDVNAFQKDETRSKTITKDNTIRTEPNIKVQDLPTTAIKSASTNPKFNNETKISITESVTASKKITTSTNTTLHPNAPTTLPVKKEALKNSGYCENCRVKYDSLEQHIVSEKHLSFAENDLNFEAIDSLIESLKFQI</sequence>
<dbReference type="Pfam" id="PF22437">
    <property type="entry name" value="DBF4_BRCT"/>
    <property type="match status" value="1"/>
</dbReference>
<organism evidence="7 8">
    <name type="scientific">Saccharomyces arboricola (strain H-6 / AS 2.3317 / CBS 10644)</name>
    <name type="common">Yeast</name>
    <dbReference type="NCBI Taxonomy" id="1160507"/>
    <lineage>
        <taxon>Eukaryota</taxon>
        <taxon>Fungi</taxon>
        <taxon>Dikarya</taxon>
        <taxon>Ascomycota</taxon>
        <taxon>Saccharomycotina</taxon>
        <taxon>Saccharomycetes</taxon>
        <taxon>Saccharomycetales</taxon>
        <taxon>Saccharomycetaceae</taxon>
        <taxon>Saccharomyces</taxon>
    </lineage>
</organism>
<accession>J8PQ43</accession>